<keyword evidence="3" id="KW-0574">Periplasm</keyword>
<organism evidence="7 8">
    <name type="scientific">Trichococcus collinsii</name>
    <dbReference type="NCBI Taxonomy" id="157076"/>
    <lineage>
        <taxon>Bacteria</taxon>
        <taxon>Bacillati</taxon>
        <taxon>Bacillota</taxon>
        <taxon>Bacilli</taxon>
        <taxon>Lactobacillales</taxon>
        <taxon>Carnobacteriaceae</taxon>
        <taxon>Trichococcus</taxon>
    </lineage>
</organism>
<accession>A0AB38A1N5</accession>
<dbReference type="GO" id="GO:0042597">
    <property type="term" value="C:periplasmic space"/>
    <property type="evidence" value="ECO:0007669"/>
    <property type="project" value="UniProtKB-SubCell"/>
</dbReference>
<dbReference type="Gene3D" id="1.50.10.100">
    <property type="entry name" value="Chondroitin AC/alginate lyase"/>
    <property type="match status" value="1"/>
</dbReference>
<gene>
    <name evidence="7" type="ORF">SAMN04488525_104152</name>
</gene>
<evidence type="ECO:0000313" key="8">
    <source>
        <dbReference type="Proteomes" id="UP000199042"/>
    </source>
</evidence>
<feature type="domain" description="Heparinase II/III-like C-terminal" evidence="5">
    <location>
        <begin position="338"/>
        <end position="546"/>
    </location>
</feature>
<dbReference type="PANTHER" id="PTHR39210:SF1">
    <property type="entry name" value="HEPARIN-SULFATE LYASE"/>
    <property type="match status" value="1"/>
</dbReference>
<evidence type="ECO:0000256" key="3">
    <source>
        <dbReference type="ARBA" id="ARBA00022764"/>
    </source>
</evidence>
<evidence type="ECO:0000259" key="6">
    <source>
        <dbReference type="Pfam" id="PF16889"/>
    </source>
</evidence>
<keyword evidence="4" id="KW-0456">Lyase</keyword>
<reference evidence="7 8" key="1">
    <citation type="submission" date="2016-10" db="EMBL/GenBank/DDBJ databases">
        <authorList>
            <person name="Varghese N."/>
            <person name="Submissions S."/>
        </authorList>
    </citation>
    <scope>NUCLEOTIDE SEQUENCE [LARGE SCALE GENOMIC DNA]</scope>
    <source>
        <strain evidence="7 8">DSM 14526</strain>
    </source>
</reference>
<dbReference type="Pfam" id="PF07940">
    <property type="entry name" value="Hepar_II_III_C"/>
    <property type="match status" value="1"/>
</dbReference>
<dbReference type="InterPro" id="IPR008929">
    <property type="entry name" value="Chondroitin_lyas"/>
</dbReference>
<dbReference type="PANTHER" id="PTHR39210">
    <property type="entry name" value="HEPARIN-SULFATE LYASE"/>
    <property type="match status" value="1"/>
</dbReference>
<dbReference type="InterPro" id="IPR031680">
    <property type="entry name" value="Hepar_II_III_N"/>
</dbReference>
<feature type="domain" description="Heparin-sulfate lyase N-terminal" evidence="6">
    <location>
        <begin position="60"/>
        <end position="261"/>
    </location>
</feature>
<evidence type="ECO:0000256" key="4">
    <source>
        <dbReference type="ARBA" id="ARBA00023239"/>
    </source>
</evidence>
<dbReference type="RefSeq" id="WP_086986192.1">
    <property type="nucleotide sequence ID" value="NZ_FJNA01000002.1"/>
</dbReference>
<sequence>MVDKHTFQMYENLFCEQEWLTYVKDTRRAKHIIYKANLICQNIFLFDDPLDMECCYIPHYFKDIDWVFTPNGDDEWVFMLNRQGFMVELSQAFLLTKEEKYIQKWKELAFDWIEKVGVKNETNQTAWRIIDTGIRCRNWVTSLLLFQHLAPLSEAEEQRIKYSLELQVKDIFANYKKKYLLSNWGVLGVTGILAVDLLYPDTLKKEERGWAWNQFEQQLRIQFYRDGYHWEQSPLYQFEVLMSSATIMMHYDYLERETPFSIRERLLNGVQASYYLEDLSGKLLALHDSDPVDIRIERDCLNAVFSTDEAVRTDEYLLYVGMKFKHNQVDSEKKPLYSGEASGNIIYKNPEKDVFYSLHNGKHGSGHGHACLGNFSFSLGGTPVIVDPGRGTYMESPLRNYLKSEYAHNVIILDGHPTTVPKGSWEYERAGNPVAQSVYEDDEVQVSEVVYAGKTSEHTNACFRRIVLFFKESFYVVILDIVDAPGVHMASRSFQLHPSVEVTEEGESLNLFSAGSNVFMQQLQADHIKVKGSLYSPQYNQLQSNKMVVAEQSFENVGIFATILSKEQVHLQEVTVKQDGVPAEVKKDYMHGFEIKGVKDNEKVHIFYAHKDTFKGNKLYFYEETPLYGRLNIKTHQGNKRIY</sequence>
<dbReference type="GO" id="GO:0016829">
    <property type="term" value="F:lyase activity"/>
    <property type="evidence" value="ECO:0007669"/>
    <property type="project" value="UniProtKB-KW"/>
</dbReference>
<dbReference type="EMBL" id="FNQH01000004">
    <property type="protein sequence ID" value="SEA67397.1"/>
    <property type="molecule type" value="Genomic_DNA"/>
</dbReference>
<comment type="caution">
    <text evidence="7">The sequence shown here is derived from an EMBL/GenBank/DDBJ whole genome shotgun (WGS) entry which is preliminary data.</text>
</comment>
<proteinExistence type="predicted"/>
<protein>
    <submittedName>
        <fullName evidence="7">Heparinase II/III N-terminus</fullName>
    </submittedName>
</protein>
<dbReference type="InterPro" id="IPR012480">
    <property type="entry name" value="Hepar_II_III_C"/>
</dbReference>
<comment type="subcellular location">
    <subcellularLocation>
        <location evidence="1">Periplasm</location>
    </subcellularLocation>
</comment>
<evidence type="ECO:0000259" key="5">
    <source>
        <dbReference type="Pfam" id="PF07940"/>
    </source>
</evidence>
<name>A0AB38A1N5_9LACT</name>
<dbReference type="Proteomes" id="UP000199042">
    <property type="component" value="Unassembled WGS sequence"/>
</dbReference>
<evidence type="ECO:0000313" key="7">
    <source>
        <dbReference type="EMBL" id="SEA67397.1"/>
    </source>
</evidence>
<dbReference type="AlphaFoldDB" id="A0AB38A1N5"/>
<evidence type="ECO:0000256" key="2">
    <source>
        <dbReference type="ARBA" id="ARBA00022729"/>
    </source>
</evidence>
<dbReference type="Gene3D" id="2.70.98.70">
    <property type="match status" value="1"/>
</dbReference>
<keyword evidence="2" id="KW-0732">Signal</keyword>
<keyword evidence="8" id="KW-1185">Reference proteome</keyword>
<dbReference type="SUPFAM" id="SSF48230">
    <property type="entry name" value="Chondroitin AC/alginate lyase"/>
    <property type="match status" value="1"/>
</dbReference>
<dbReference type="Pfam" id="PF16889">
    <property type="entry name" value="Hepar_II_III_N"/>
    <property type="match status" value="1"/>
</dbReference>
<evidence type="ECO:0000256" key="1">
    <source>
        <dbReference type="ARBA" id="ARBA00004418"/>
    </source>
</evidence>